<dbReference type="PANTHER" id="PTHR30012:SF0">
    <property type="entry name" value="TYPE II SECRETION SYSTEM PROTEIN F-RELATED"/>
    <property type="match status" value="1"/>
</dbReference>
<feature type="transmembrane region" description="Helical" evidence="6">
    <location>
        <begin position="238"/>
        <end position="258"/>
    </location>
</feature>
<dbReference type="PANTHER" id="PTHR30012">
    <property type="entry name" value="GENERAL SECRETION PATHWAY PROTEIN"/>
    <property type="match status" value="1"/>
</dbReference>
<comment type="caution">
    <text evidence="8">The sequence shown here is derived from an EMBL/GenBank/DDBJ whole genome shotgun (WGS) entry which is preliminary data.</text>
</comment>
<evidence type="ECO:0000256" key="5">
    <source>
        <dbReference type="ARBA" id="ARBA00023136"/>
    </source>
</evidence>
<keyword evidence="3 6" id="KW-0812">Transmembrane</keyword>
<keyword evidence="4 6" id="KW-1133">Transmembrane helix</keyword>
<reference evidence="8" key="1">
    <citation type="submission" date="2019-09" db="EMBL/GenBank/DDBJ databases">
        <title>The Mitochondrial Proteome of the Jakobid, Andalucia godoyi, a Protist With the Most Gene-Rich and Bacteria-Like Mitochondrial Genome.</title>
        <authorList>
            <person name="Gray M.W."/>
            <person name="Burger G."/>
            <person name="Derelle R."/>
            <person name="Klimes V."/>
            <person name="Leger M."/>
            <person name="Sarrasin M."/>
            <person name="Vlcek C."/>
            <person name="Roger A.J."/>
            <person name="Elias M."/>
            <person name="Lang B.F."/>
        </authorList>
    </citation>
    <scope>NUCLEOTIDE SEQUENCE</scope>
    <source>
        <strain evidence="8">And28</strain>
    </source>
</reference>
<evidence type="ECO:0000313" key="8">
    <source>
        <dbReference type="EMBL" id="KAF0853007.1"/>
    </source>
</evidence>
<dbReference type="GO" id="GO:0005886">
    <property type="term" value="C:plasma membrane"/>
    <property type="evidence" value="ECO:0007669"/>
    <property type="project" value="UniProtKB-SubCell"/>
</dbReference>
<comment type="subcellular location">
    <subcellularLocation>
        <location evidence="1">Cell membrane</location>
        <topology evidence="1">Multi-pass membrane protein</topology>
    </subcellularLocation>
</comment>
<dbReference type="InterPro" id="IPR003004">
    <property type="entry name" value="GspF/PilC"/>
</dbReference>
<gene>
    <name evidence="8" type="ORF">ANDGO_01917</name>
</gene>
<feature type="domain" description="Type II secretion system protein GspF" evidence="7">
    <location>
        <begin position="137"/>
        <end position="209"/>
    </location>
</feature>
<feature type="transmembrane region" description="Helical" evidence="6">
    <location>
        <begin position="388"/>
        <end position="415"/>
    </location>
</feature>
<dbReference type="PRINTS" id="PR00812">
    <property type="entry name" value="BCTERIALGSPF"/>
</dbReference>
<keyword evidence="9" id="KW-1185">Reference proteome</keyword>
<accession>A0A8K0F4M0</accession>
<dbReference type="InterPro" id="IPR018076">
    <property type="entry name" value="T2SS_GspF_dom"/>
</dbReference>
<dbReference type="Pfam" id="PF00482">
    <property type="entry name" value="T2SSF"/>
    <property type="match status" value="2"/>
</dbReference>
<dbReference type="AlphaFoldDB" id="A0A8K0F4M0"/>
<protein>
    <submittedName>
        <fullName evidence="8">Mitochondrial Type II secretion system (T2SS) F-like protein (GspF)</fullName>
    </submittedName>
</protein>
<evidence type="ECO:0000256" key="3">
    <source>
        <dbReference type="ARBA" id="ARBA00022692"/>
    </source>
</evidence>
<sequence length="424" mass="47050">MTIHSMASRGSVHLRRVYRLVRHLNVPSVGQAPSMTGASSSIDHDQIADSRSSSSFLWKIVRSVHGKGALSDESLQAFNNILFLVNSAPATANTVSIFDVMMRSSSATSDLLPFLSQLKIPRSALGGADYATFITMLAKVKVFLPAWYYSCLVLGRAIGDFDKVLSFAAQRFAQDIRLRNELYSSLAYPALMMFLAIAAIVVLVTTILPRNIQQFEALNLAVPPFLRLIHTLIHRVDYYWLALLYLVPQALSSHYLPFRTWLKLHYLRLHTPLSHLALLRDKATVLHMLSLLDKDHVSSKLILSCVNLTGNVVLQQMLESMAAKARSGGTPEEVFGYLLTQKHVFSPYEIAYLQACFVSRKHSVVQEGLRYVSQAVTRQYVARVKAMLGIIQPATTVLVGLLVVFIAAVGILPLIQLTDAVSLQ</sequence>
<name>A0A8K0F4M0_ANDGO</name>
<evidence type="ECO:0000256" key="4">
    <source>
        <dbReference type="ARBA" id="ARBA00022989"/>
    </source>
</evidence>
<dbReference type="Proteomes" id="UP000799049">
    <property type="component" value="Unassembled WGS sequence"/>
</dbReference>
<feature type="domain" description="Type II secretion system protein GspF" evidence="7">
    <location>
        <begin position="309"/>
        <end position="413"/>
    </location>
</feature>
<keyword evidence="2" id="KW-1003">Cell membrane</keyword>
<feature type="transmembrane region" description="Helical" evidence="6">
    <location>
        <begin position="186"/>
        <end position="208"/>
    </location>
</feature>
<organism evidence="8 9">
    <name type="scientific">Andalucia godoyi</name>
    <name type="common">Flagellate</name>
    <dbReference type="NCBI Taxonomy" id="505711"/>
    <lineage>
        <taxon>Eukaryota</taxon>
        <taxon>Discoba</taxon>
        <taxon>Jakobida</taxon>
        <taxon>Andalucina</taxon>
        <taxon>Andaluciidae</taxon>
        <taxon>Andalucia</taxon>
    </lineage>
</organism>
<dbReference type="EMBL" id="VRVR01000005">
    <property type="protein sequence ID" value="KAF0853007.1"/>
    <property type="molecule type" value="Genomic_DNA"/>
</dbReference>
<evidence type="ECO:0000256" key="6">
    <source>
        <dbReference type="SAM" id="Phobius"/>
    </source>
</evidence>
<proteinExistence type="predicted"/>
<evidence type="ECO:0000256" key="2">
    <source>
        <dbReference type="ARBA" id="ARBA00022475"/>
    </source>
</evidence>
<dbReference type="OrthoDB" id="10261762at2759"/>
<evidence type="ECO:0000313" key="9">
    <source>
        <dbReference type="Proteomes" id="UP000799049"/>
    </source>
</evidence>
<evidence type="ECO:0000256" key="1">
    <source>
        <dbReference type="ARBA" id="ARBA00004651"/>
    </source>
</evidence>
<evidence type="ECO:0000259" key="7">
    <source>
        <dbReference type="Pfam" id="PF00482"/>
    </source>
</evidence>
<keyword evidence="5 6" id="KW-0472">Membrane</keyword>